<evidence type="ECO:0008006" key="6">
    <source>
        <dbReference type="Google" id="ProtNLM"/>
    </source>
</evidence>
<accession>A0ABP3AUE7</accession>
<sequence>MKSIRAIKKVSGTGIADDTIIVTFPDGTTAQTTVNADGKWSLDVPSGVILKKDQFVYAQQTNGLTDSIRVRTKIQEDLRVPDAPAVNTIKAGDTQVTGKAEPGNDVTVTLPNGSKVTGKADSNGDFTIKIPAQQEGQKIDVTQTGTNGKESTPKTVTVGSNHKPVITANDKTLQIGDTFNPLDGVTATDSEDGNLTSQIKVVSNDVNTNLAGTYHVTYSVTDKDGNVVTKTIQVTVESLNGSIAVNTFYLGYDNWLNGSFTGDITKVNLMVNGKSYQMVNVKDGVFQYYAKDKILALTDDAKMIGYSSNGKVLQTVKVNIVDGSVLKGTVKADPFVVGMDAYVKGSYTGAVSKIGIFVNGKEYGRVPVGSNGSLQYYAKDKIKAKTDKVELVGYNSEGKEISRVQVPLTDASDMKGNLTPAEYSLADDSFVSGTFTGSIKTIALQVNGKAYAPVNVADSSHFQYYAKDKIKSVSDDVKVLGYNAAGALADTKSVKIVASHEGGGSITPNEYYMANDSFVTGTVVGNVKQVALEVNGTKYMSVNVTDATHFQYYAKDKIKNTTDVVKVYAYDGAGNLVDTKTVKVSASHTELGKITPSDFTIGKDGFVKGIYVGDVKTIALEVNGKIYTAVNVVNDSQFQYYAKDKIKAASDDVKVLAYSSTGQLVDTKVVVIVTGEKESSKIETVNNFVIGTDGFIKGTYSGNAKQISIKVNGTSYSPVNVGVNNTFQYYAKDKISKATDQVSVLLFDEKGALLSEKAVPLKAAGQDETGSISVNVYTVGKDSWISGIYAGKVAKVALKVNGKEYMAVAVQAGGNFKYYAKDKITSNTDRVEVVAYTASNQSVDTKGVTIK</sequence>
<feature type="domain" description="Bacterial Ig" evidence="3">
    <location>
        <begin position="770"/>
        <end position="851"/>
    </location>
</feature>
<feature type="domain" description="Bacterial Ig" evidence="3">
    <location>
        <begin position="328"/>
        <end position="409"/>
    </location>
</feature>
<dbReference type="NCBIfam" id="NF033510">
    <property type="entry name" value="Ca_tandemer"/>
    <property type="match status" value="2"/>
</dbReference>
<dbReference type="InterPro" id="IPR041498">
    <property type="entry name" value="Big_6"/>
</dbReference>
<proteinExistence type="predicted"/>
<protein>
    <recommendedName>
        <fullName evidence="6">Bacterial Ig domain-containing protein</fullName>
    </recommendedName>
</protein>
<evidence type="ECO:0000259" key="3">
    <source>
        <dbReference type="Pfam" id="PF20622"/>
    </source>
</evidence>
<gene>
    <name evidence="4" type="ORF">MFLO_14277</name>
</gene>
<evidence type="ECO:0000313" key="5">
    <source>
        <dbReference type="Proteomes" id="UP000019249"/>
    </source>
</evidence>
<dbReference type="Proteomes" id="UP000019249">
    <property type="component" value="Unassembled WGS sequence"/>
</dbReference>
<feature type="domain" description="Pesticidal crystal protein Cry22Aa Ig-like" evidence="1">
    <location>
        <begin position="168"/>
        <end position="236"/>
    </location>
</feature>
<feature type="domain" description="Bacterial Ig" evidence="3">
    <location>
        <begin position="416"/>
        <end position="497"/>
    </location>
</feature>
<feature type="domain" description="Bacterial Ig" evidence="3">
    <location>
        <begin position="241"/>
        <end position="321"/>
    </location>
</feature>
<feature type="domain" description="Bacterial Ig" evidence="3">
    <location>
        <begin position="592"/>
        <end position="673"/>
    </location>
</feature>
<feature type="domain" description="Bacterial Ig" evidence="2">
    <location>
        <begin position="81"/>
        <end position="158"/>
    </location>
</feature>
<evidence type="ECO:0000259" key="1">
    <source>
        <dbReference type="Pfam" id="PF16403"/>
    </source>
</evidence>
<evidence type="ECO:0000259" key="2">
    <source>
        <dbReference type="Pfam" id="PF17936"/>
    </source>
</evidence>
<keyword evidence="5" id="KW-1185">Reference proteome</keyword>
<comment type="caution">
    <text evidence="4">The sequence shown here is derived from an EMBL/GenBank/DDBJ whole genome shotgun (WGS) entry which is preliminary data.</text>
</comment>
<name>A0ABP3AUE7_9LIST</name>
<reference evidence="4 5" key="1">
    <citation type="journal article" date="2014" name="Int. J. Syst. Evol. Microbiol.">
        <title>Listeria floridensis sp. nov., Listeria aquatica sp. nov., Listeria cornellensis sp. nov., Listeria riparia sp. nov. and Listeria grandensis sp. nov., from agricultural and natural environments.</title>
        <authorList>
            <person name="den Bakker H.C."/>
            <person name="Warchocki S."/>
            <person name="Wright E.M."/>
            <person name="Allred A.F."/>
            <person name="Ahlstrom C."/>
            <person name="Manuel C.S."/>
            <person name="Stasiewicz M.J."/>
            <person name="Burrell A."/>
            <person name="Roof S."/>
            <person name="Strawn L."/>
            <person name="Fortes E.D."/>
            <person name="Nightingale K.K."/>
            <person name="Kephart D."/>
            <person name="Wiedmann M."/>
        </authorList>
    </citation>
    <scope>NUCLEOTIDE SEQUENCE [LARGE SCALE GENOMIC DNA]</scope>
    <source>
        <strain evidence="4 5">FSL S10-1187</strain>
    </source>
</reference>
<feature type="domain" description="Bacterial Ig" evidence="3">
    <location>
        <begin position="684"/>
        <end position="762"/>
    </location>
</feature>
<dbReference type="Pfam" id="PF17936">
    <property type="entry name" value="Big_6"/>
    <property type="match status" value="1"/>
</dbReference>
<evidence type="ECO:0000313" key="4">
    <source>
        <dbReference type="EMBL" id="EUJ26128.1"/>
    </source>
</evidence>
<dbReference type="EMBL" id="AODF01000039">
    <property type="protein sequence ID" value="EUJ26128.1"/>
    <property type="molecule type" value="Genomic_DNA"/>
</dbReference>
<dbReference type="RefSeq" id="WP_036098351.1">
    <property type="nucleotide sequence ID" value="NZ_AODF01000039.1"/>
</dbReference>
<dbReference type="InterPro" id="IPR013783">
    <property type="entry name" value="Ig-like_fold"/>
</dbReference>
<dbReference type="Pfam" id="PF20622">
    <property type="entry name" value="Big_15"/>
    <property type="match status" value="7"/>
</dbReference>
<dbReference type="Pfam" id="PF16403">
    <property type="entry name" value="Bact_surface_Ig-like"/>
    <property type="match status" value="1"/>
</dbReference>
<feature type="domain" description="Bacterial Ig" evidence="3">
    <location>
        <begin position="504"/>
        <end position="585"/>
    </location>
</feature>
<dbReference type="Gene3D" id="2.60.40.10">
    <property type="entry name" value="Immunoglobulins"/>
    <property type="match status" value="3"/>
</dbReference>
<dbReference type="InterPro" id="IPR032179">
    <property type="entry name" value="Cry22Aa_Ig-like"/>
</dbReference>
<organism evidence="4 5">
    <name type="scientific">Listeria floridensis FSL S10-1187</name>
    <dbReference type="NCBI Taxonomy" id="1265817"/>
    <lineage>
        <taxon>Bacteria</taxon>
        <taxon>Bacillati</taxon>
        <taxon>Bacillota</taxon>
        <taxon>Bacilli</taxon>
        <taxon>Bacillales</taxon>
        <taxon>Listeriaceae</taxon>
        <taxon>Listeria</taxon>
    </lineage>
</organism>
<dbReference type="InterPro" id="IPR046746">
    <property type="entry name" value="Big_15"/>
</dbReference>